<dbReference type="RefSeq" id="WP_153554675.1">
    <property type="nucleotide sequence ID" value="NZ_WOYG01000001.1"/>
</dbReference>
<protein>
    <recommendedName>
        <fullName evidence="3">DUF1059 domain-containing protein</fullName>
    </recommendedName>
</protein>
<accession>A0A847UCY9</accession>
<dbReference type="Proteomes" id="UP000608662">
    <property type="component" value="Unassembled WGS sequence"/>
</dbReference>
<reference evidence="1" key="1">
    <citation type="submission" date="2019-12" db="EMBL/GenBank/DDBJ databases">
        <title>Whole-genome sequence of Halomicrobium mukohataei pws1.</title>
        <authorList>
            <person name="Verma D.K."/>
            <person name="Gopal K."/>
            <person name="Prasad E.S."/>
        </authorList>
    </citation>
    <scope>NUCLEOTIDE SEQUENCE</scope>
    <source>
        <strain evidence="1">Pws1</strain>
    </source>
</reference>
<dbReference type="AlphaFoldDB" id="A0A847UCY9"/>
<dbReference type="GeneID" id="42368590"/>
<organism evidence="1 2">
    <name type="scientific">Halomicrobium mukohataei</name>
    <dbReference type="NCBI Taxonomy" id="57705"/>
    <lineage>
        <taxon>Archaea</taxon>
        <taxon>Methanobacteriati</taxon>
        <taxon>Methanobacteriota</taxon>
        <taxon>Stenosarchaea group</taxon>
        <taxon>Halobacteria</taxon>
        <taxon>Halobacteriales</taxon>
        <taxon>Haloarculaceae</taxon>
        <taxon>Halomicrobium</taxon>
    </lineage>
</organism>
<evidence type="ECO:0008006" key="3">
    <source>
        <dbReference type="Google" id="ProtNLM"/>
    </source>
</evidence>
<gene>
    <name evidence="1" type="ORF">GOC74_02580</name>
</gene>
<dbReference type="EMBL" id="WOYG01000001">
    <property type="protein sequence ID" value="NLV08821.1"/>
    <property type="molecule type" value="Genomic_DNA"/>
</dbReference>
<evidence type="ECO:0000313" key="1">
    <source>
        <dbReference type="EMBL" id="NLV08821.1"/>
    </source>
</evidence>
<sequence length="63" mass="7141">MTRYRCGLCMVSPSRSPVEMDRDAIREHLAEYHNLSEGRIETYLSPVTGQQKTLLAATEGRSK</sequence>
<evidence type="ECO:0000313" key="2">
    <source>
        <dbReference type="Proteomes" id="UP000608662"/>
    </source>
</evidence>
<proteinExistence type="predicted"/>
<name>A0A847UCY9_9EURY</name>
<comment type="caution">
    <text evidence="1">The sequence shown here is derived from an EMBL/GenBank/DDBJ whole genome shotgun (WGS) entry which is preliminary data.</text>
</comment>